<dbReference type="OrthoDB" id="2434313at2759"/>
<proteinExistence type="predicted"/>
<dbReference type="AlphaFoldDB" id="A0A9N9DUD9"/>
<keyword evidence="2" id="KW-1185">Reference proteome</keyword>
<reference evidence="1" key="1">
    <citation type="submission" date="2021-06" db="EMBL/GenBank/DDBJ databases">
        <authorList>
            <person name="Kallberg Y."/>
            <person name="Tangrot J."/>
            <person name="Rosling A."/>
        </authorList>
    </citation>
    <scope>NUCLEOTIDE SEQUENCE</scope>
    <source>
        <strain evidence="1">IN212</strain>
    </source>
</reference>
<sequence length="349" mass="39389">MELSDETESIVVAIDGAVNDGISHRLTIDRAVNEGSNELLNEAITKGYHDGISHRLTIDGAVNEGSNESLNEAMTEGYHDGISHRLTIDGAVNEGSNELLNEAMTEGFHDGISHRFTLDTDSSDEESDFSSLKIKCEWRVNANISKSTLLITFTTVVDKHNHPMVPSPTTNIAKYRKLGDDMVEFIEFCVHHGVTSAQSIGRLLRGKFPGSKVYEKSLYNLIQAAKKKLVTQVEFDASDLMRQLYSQQAEDSRWFVEAKFEKEEQLLDKESEYVRVEEYKEQIPMTGLPTIITTYFNSIEKAVSQYLLPRIVFTEQVNIDYIEGAQEDNYEVPKIYLADIMSTIKQDQI</sequence>
<gene>
    <name evidence="1" type="ORF">RFULGI_LOCUS8471</name>
</gene>
<feature type="non-terminal residue" evidence="1">
    <location>
        <position position="1"/>
    </location>
</feature>
<organism evidence="1 2">
    <name type="scientific">Racocetra fulgida</name>
    <dbReference type="NCBI Taxonomy" id="60492"/>
    <lineage>
        <taxon>Eukaryota</taxon>
        <taxon>Fungi</taxon>
        <taxon>Fungi incertae sedis</taxon>
        <taxon>Mucoromycota</taxon>
        <taxon>Glomeromycotina</taxon>
        <taxon>Glomeromycetes</taxon>
        <taxon>Diversisporales</taxon>
        <taxon>Gigasporaceae</taxon>
        <taxon>Racocetra</taxon>
    </lineage>
</organism>
<dbReference type="EMBL" id="CAJVPZ010013729">
    <property type="protein sequence ID" value="CAG8651377.1"/>
    <property type="molecule type" value="Genomic_DNA"/>
</dbReference>
<evidence type="ECO:0000313" key="1">
    <source>
        <dbReference type="EMBL" id="CAG8651377.1"/>
    </source>
</evidence>
<dbReference type="Proteomes" id="UP000789396">
    <property type="component" value="Unassembled WGS sequence"/>
</dbReference>
<evidence type="ECO:0000313" key="2">
    <source>
        <dbReference type="Proteomes" id="UP000789396"/>
    </source>
</evidence>
<protein>
    <submittedName>
        <fullName evidence="1">9616_t:CDS:1</fullName>
    </submittedName>
</protein>
<name>A0A9N9DUD9_9GLOM</name>
<accession>A0A9N9DUD9</accession>
<comment type="caution">
    <text evidence="1">The sequence shown here is derived from an EMBL/GenBank/DDBJ whole genome shotgun (WGS) entry which is preliminary data.</text>
</comment>